<comment type="caution">
    <text evidence="1">The sequence shown here is derived from an EMBL/GenBank/DDBJ whole genome shotgun (WGS) entry which is preliminary data.</text>
</comment>
<dbReference type="AlphaFoldDB" id="X8IXA7"/>
<dbReference type="OrthoDB" id="3248986at2759"/>
<evidence type="ECO:0000313" key="2">
    <source>
        <dbReference type="Proteomes" id="UP000030108"/>
    </source>
</evidence>
<sequence>MRFLRENIALCLVIPGPNEPSDYGLDQMLEPLVDELLQLQRGVRMTVRWGSPAVYQEEVVHAELTQHIADLIARIKMGGGAGIRSERNFCLYCHMQLSALSMPDGYLRQNFDYRDPQVELENAYRWKSLRTSADRKALFDLGQTRVSTKADQWKLASRILYIPLFLAMRDGDVIGPRDVPRGNQNSPSAKHQASRAKLLHQHKKKYYNSLERPDDCPNLEDCYPSRSLRFHHRQVLRFCVAVTIIDKRSITPAEIEFAQSLLESVCIEYAQNNIQLPPNFHYLMHLEEWLKKTGSVYNTHVWGMERANGILSRIKHNGKGKGVLEGTLMQHAHIPNQKSPQIKAMQKLPNRTPADDSIIEDLLVALKGGAEHAQQRGTLMAFIAQCQTAYTRLHGIQESTRLSKQSRIIDLEELDLYEIVLQFCISMWPDAGIFGPGMPERTYLAPVGMVRNHSYVEYDGIRYGAYEHSSGKGYCYGYVNGRQPVRIDRVLHVVIPGQPDIQCTCALVRPFQPPEPEPQFPWDTWATHLGVSSWAYGELGDLIPIPIHHFSGTLALFDVPMSYARYWVTVAMDSVSPERDGEDE</sequence>
<reference evidence="2" key="1">
    <citation type="journal article" date="2014" name="Genome Announc.">
        <title>Draft genome sequence of the plant-pathogenic soil fungus Rhizoctonia solani anastomosis group 3 strain Rhs1AP.</title>
        <authorList>
            <person name="Cubeta M.A."/>
            <person name="Thomas E."/>
            <person name="Dean R.A."/>
            <person name="Jabaji S."/>
            <person name="Neate S.M."/>
            <person name="Tavantzis S."/>
            <person name="Toda T."/>
            <person name="Vilgalys R."/>
            <person name="Bharathan N."/>
            <person name="Fedorova-Abrams N."/>
            <person name="Pakala S.B."/>
            <person name="Pakala S.M."/>
            <person name="Zafar N."/>
            <person name="Joardar V."/>
            <person name="Losada L."/>
            <person name="Nierman W.C."/>
        </authorList>
    </citation>
    <scope>NUCLEOTIDE SEQUENCE [LARGE SCALE GENOMIC DNA]</scope>
    <source>
        <strain evidence="2">AG-3</strain>
    </source>
</reference>
<dbReference type="Proteomes" id="UP000030108">
    <property type="component" value="Unassembled WGS sequence"/>
</dbReference>
<feature type="non-terminal residue" evidence="1">
    <location>
        <position position="584"/>
    </location>
</feature>
<accession>X8IXA7</accession>
<evidence type="ECO:0000313" key="1">
    <source>
        <dbReference type="EMBL" id="EUC54763.1"/>
    </source>
</evidence>
<proteinExistence type="predicted"/>
<organism evidence="1 2">
    <name type="scientific">Rhizoctonia solani AG-3 Rhs1AP</name>
    <dbReference type="NCBI Taxonomy" id="1086054"/>
    <lineage>
        <taxon>Eukaryota</taxon>
        <taxon>Fungi</taxon>
        <taxon>Dikarya</taxon>
        <taxon>Basidiomycota</taxon>
        <taxon>Agaricomycotina</taxon>
        <taxon>Agaricomycetes</taxon>
        <taxon>Cantharellales</taxon>
        <taxon>Ceratobasidiaceae</taxon>
        <taxon>Rhizoctonia</taxon>
    </lineage>
</organism>
<gene>
    <name evidence="1" type="ORF">RSOL_072130</name>
</gene>
<dbReference type="EMBL" id="JATN01000322">
    <property type="protein sequence ID" value="EUC54763.1"/>
    <property type="molecule type" value="Genomic_DNA"/>
</dbReference>
<name>X8IXA7_9AGAM</name>
<protein>
    <submittedName>
        <fullName evidence="1">Transposase family Tnp2 protein</fullName>
    </submittedName>
</protein>